<organism evidence="1">
    <name type="scientific">Amblyomma cajennense</name>
    <name type="common">Cayenne tick</name>
    <name type="synonym">Acarus cajennensis</name>
    <dbReference type="NCBI Taxonomy" id="34607"/>
    <lineage>
        <taxon>Eukaryota</taxon>
        <taxon>Metazoa</taxon>
        <taxon>Ecdysozoa</taxon>
        <taxon>Arthropoda</taxon>
        <taxon>Chelicerata</taxon>
        <taxon>Arachnida</taxon>
        <taxon>Acari</taxon>
        <taxon>Parasitiformes</taxon>
        <taxon>Ixodida</taxon>
        <taxon>Ixodoidea</taxon>
        <taxon>Ixodidae</taxon>
        <taxon>Amblyomminae</taxon>
        <taxon>Amblyomma</taxon>
    </lineage>
</organism>
<dbReference type="GO" id="GO:0006401">
    <property type="term" value="P:RNA catabolic process"/>
    <property type="evidence" value="ECO:0007669"/>
    <property type="project" value="InterPro"/>
</dbReference>
<dbReference type="PANTHER" id="PTHR47204">
    <property type="entry name" value="OS02G0168900 PROTEIN"/>
    <property type="match status" value="1"/>
</dbReference>
<reference evidence="1" key="1">
    <citation type="submission" date="2014-03" db="EMBL/GenBank/DDBJ databases">
        <title>The sialotranscriptome of Amblyomma triste, Amblyomma parvum and Amblyomma cajennense ticks, uncovered by 454-based RNA-seq.</title>
        <authorList>
            <person name="Garcia G.R."/>
            <person name="Gardinassi L.G."/>
            <person name="Ribeiro J.M."/>
            <person name="Anatriello E."/>
            <person name="Ferreira B.R."/>
            <person name="Moreira H.N."/>
            <person name="Mafra C."/>
            <person name="Olegario M.M."/>
            <person name="Szabo P.J."/>
            <person name="Miranda-Santos I.K."/>
            <person name="Maruyama S.R."/>
        </authorList>
    </citation>
    <scope>NUCLEOTIDE SEQUENCE</scope>
    <source>
        <strain evidence="1">Uberlandia</strain>
        <tissue evidence="1">Salivary glands</tissue>
    </source>
</reference>
<proteinExistence type="evidence at transcript level"/>
<name>A0A023FN50_AMBCJ</name>
<dbReference type="GO" id="GO:0032299">
    <property type="term" value="C:ribonuclease H2 complex"/>
    <property type="evidence" value="ECO:0007669"/>
    <property type="project" value="InterPro"/>
</dbReference>
<evidence type="ECO:0000313" key="1">
    <source>
        <dbReference type="EMBL" id="JAC23176.1"/>
    </source>
</evidence>
<dbReference type="PANTHER" id="PTHR47204:SF1">
    <property type="entry name" value="RIBONUCLEASE H2 SUBUNIT C"/>
    <property type="match status" value="1"/>
</dbReference>
<protein>
    <submittedName>
        <fullName evidence="1">Putative ribonuclease h2 non-catalytic subunit</fullName>
    </submittedName>
</protein>
<accession>A0A023FN50</accession>
<dbReference type="Gene3D" id="2.40.128.680">
    <property type="match status" value="1"/>
</dbReference>
<sequence>MAAAIKHAELVLKMDEAKAVDIHFFACDINHRGKANVPAYFSHHIEPIEGKPGNFKSRLRGRPLRGRQLALHDGYSGIVARSAETESFGTKQLYVSGRFDKITSWNWSSPMSEEKYRQMNEWIAVAQALQAPCD</sequence>
<dbReference type="InterPro" id="IPR013924">
    <property type="entry name" value="RNase_H2_suC"/>
</dbReference>
<dbReference type="EMBL" id="GBBK01001306">
    <property type="protein sequence ID" value="JAC23176.1"/>
    <property type="molecule type" value="mRNA"/>
</dbReference>
<dbReference type="AlphaFoldDB" id="A0A023FN50"/>
<dbReference type="Pfam" id="PF08615">
    <property type="entry name" value="RNase_H2_suC"/>
    <property type="match status" value="1"/>
</dbReference>